<evidence type="ECO:0000256" key="1">
    <source>
        <dbReference type="ARBA" id="ARBA00004162"/>
    </source>
</evidence>
<keyword evidence="8" id="KW-0012">Acyltransferase</keyword>
<comment type="pathway">
    <text evidence="9">Carotenoid biosynthesis; staphyloxanthin biosynthesis; staphyloxanthin from farnesyl diphosphate: step 5/5.</text>
</comment>
<keyword evidence="5" id="KW-0732">Signal</keyword>
<keyword evidence="15" id="KW-1185">Reference proteome</keyword>
<keyword evidence="6 13" id="KW-1133">Transmembrane helix</keyword>
<evidence type="ECO:0000256" key="11">
    <source>
        <dbReference type="ARBA" id="ARBA00023667"/>
    </source>
</evidence>
<dbReference type="GO" id="GO:0016746">
    <property type="term" value="F:acyltransferase activity"/>
    <property type="evidence" value="ECO:0007669"/>
    <property type="project" value="UniProtKB-KW"/>
</dbReference>
<evidence type="ECO:0000256" key="7">
    <source>
        <dbReference type="ARBA" id="ARBA00023136"/>
    </source>
</evidence>
<organism evidence="14 15">
    <name type="scientific">Pedobacter agri</name>
    <dbReference type="NCBI Taxonomy" id="454586"/>
    <lineage>
        <taxon>Bacteria</taxon>
        <taxon>Pseudomonadati</taxon>
        <taxon>Bacteroidota</taxon>
        <taxon>Sphingobacteriia</taxon>
        <taxon>Sphingobacteriales</taxon>
        <taxon>Sphingobacteriaceae</taxon>
        <taxon>Pedobacter</taxon>
    </lineage>
</organism>
<evidence type="ECO:0000313" key="15">
    <source>
        <dbReference type="Proteomes" id="UP001142592"/>
    </source>
</evidence>
<dbReference type="GO" id="GO:0005886">
    <property type="term" value="C:plasma membrane"/>
    <property type="evidence" value="ECO:0007669"/>
    <property type="project" value="UniProtKB-SubCell"/>
</dbReference>
<comment type="function">
    <text evidence="12">Catalyzes the acylation of glycosyl-4,4'-diaponeurosporenoate, i.e. the esterification of glucose at the C6'' position with the carboxyl group of the C(15) fatty acid 12-methyltetradecanoic acid, to yield staphyloxanthin. This is the last step in the biosynthesis of this orange pigment, present in most staphylococci strains.</text>
</comment>
<dbReference type="AlphaFoldDB" id="A0A9X3I8U7"/>
<dbReference type="InterPro" id="IPR044021">
    <property type="entry name" value="CrtO"/>
</dbReference>
<accession>A0A9X3I8U7</accession>
<evidence type="ECO:0000256" key="12">
    <source>
        <dbReference type="ARBA" id="ARBA00025324"/>
    </source>
</evidence>
<feature type="transmembrane region" description="Helical" evidence="13">
    <location>
        <begin position="71"/>
        <end position="92"/>
    </location>
</feature>
<name>A0A9X3I8U7_9SPHI</name>
<evidence type="ECO:0000256" key="9">
    <source>
        <dbReference type="ARBA" id="ARBA00023588"/>
    </source>
</evidence>
<protein>
    <recommendedName>
        <fullName evidence="11">Glycosyl-4,4'-diaponeurosporenoate acyltransferase</fullName>
    </recommendedName>
</protein>
<comment type="subcellular location">
    <subcellularLocation>
        <location evidence="1">Cell membrane</location>
        <topology evidence="1">Single-pass membrane protein</topology>
    </subcellularLocation>
</comment>
<evidence type="ECO:0000256" key="4">
    <source>
        <dbReference type="ARBA" id="ARBA00022692"/>
    </source>
</evidence>
<gene>
    <name evidence="14" type="ORF">OQZ29_10680</name>
</gene>
<keyword evidence="7 13" id="KW-0472">Membrane</keyword>
<sequence length="152" mass="17749">MIINAFLINTSFHKKKLTDLNFVRRKELNKLIGIGVIKWIIKNTFFKFFNPKLKMKSKVDQNELNILRKEMTLAEINHLIAFISVIIFTLVMVLKERYLGALVVTIVNMLMNLYPALLQQENKRRIAQLEKVLNRERVASFATEIRSTSIAN</sequence>
<dbReference type="RefSeq" id="WP_010602963.1">
    <property type="nucleotide sequence ID" value="NZ_JAPJUH010000003.1"/>
</dbReference>
<dbReference type="EMBL" id="JAPJUH010000003">
    <property type="protein sequence ID" value="MCX3265212.1"/>
    <property type="molecule type" value="Genomic_DNA"/>
</dbReference>
<keyword evidence="3" id="KW-0808">Transferase</keyword>
<evidence type="ECO:0000256" key="13">
    <source>
        <dbReference type="SAM" id="Phobius"/>
    </source>
</evidence>
<comment type="similarity">
    <text evidence="10">Belongs to the acyltransferase CrtO family.</text>
</comment>
<keyword evidence="2" id="KW-1003">Cell membrane</keyword>
<evidence type="ECO:0000256" key="5">
    <source>
        <dbReference type="ARBA" id="ARBA00022729"/>
    </source>
</evidence>
<evidence type="ECO:0000256" key="6">
    <source>
        <dbReference type="ARBA" id="ARBA00022989"/>
    </source>
</evidence>
<comment type="caution">
    <text evidence="14">The sequence shown here is derived from an EMBL/GenBank/DDBJ whole genome shotgun (WGS) entry which is preliminary data.</text>
</comment>
<dbReference type="Pfam" id="PF18927">
    <property type="entry name" value="CrtO"/>
    <property type="match status" value="1"/>
</dbReference>
<reference evidence="14" key="1">
    <citation type="submission" date="2022-11" db="EMBL/GenBank/DDBJ databases">
        <authorList>
            <person name="Graham C."/>
            <person name="Newman J.D."/>
        </authorList>
    </citation>
    <scope>NUCLEOTIDE SEQUENCE</scope>
    <source>
        <strain evidence="14">DSM 19486</strain>
    </source>
</reference>
<evidence type="ECO:0000256" key="2">
    <source>
        <dbReference type="ARBA" id="ARBA00022475"/>
    </source>
</evidence>
<evidence type="ECO:0000256" key="8">
    <source>
        <dbReference type="ARBA" id="ARBA00023315"/>
    </source>
</evidence>
<evidence type="ECO:0000256" key="10">
    <source>
        <dbReference type="ARBA" id="ARBA00023603"/>
    </source>
</evidence>
<evidence type="ECO:0000256" key="3">
    <source>
        <dbReference type="ARBA" id="ARBA00022679"/>
    </source>
</evidence>
<proteinExistence type="inferred from homology"/>
<evidence type="ECO:0000313" key="14">
    <source>
        <dbReference type="EMBL" id="MCX3265212.1"/>
    </source>
</evidence>
<dbReference type="Proteomes" id="UP001142592">
    <property type="component" value="Unassembled WGS sequence"/>
</dbReference>
<feature type="transmembrane region" description="Helical" evidence="13">
    <location>
        <begin position="98"/>
        <end position="118"/>
    </location>
</feature>
<keyword evidence="4 13" id="KW-0812">Transmembrane</keyword>